<dbReference type="Proteomes" id="UP000290288">
    <property type="component" value="Unassembled WGS sequence"/>
</dbReference>
<dbReference type="STRING" id="2316362.A0A4Q2DV88"/>
<dbReference type="InterPro" id="IPR000253">
    <property type="entry name" value="FHA_dom"/>
</dbReference>
<keyword evidence="4" id="KW-1185">Reference proteome</keyword>
<comment type="caution">
    <text evidence="3">The sequence shown here is derived from an EMBL/GenBank/DDBJ whole genome shotgun (WGS) entry which is preliminary data.</text>
</comment>
<sequence length="592" mass="66612">MPRNSVSPPRRGSRYDDDYSRHSSRNGDRSKHSRNEHRDRDYDRGSSSRRPRRDDRDYDERERERERRKDRERYDRQAEGESSRRSQRRSVDESEDKAKPNFKPSGLLAAETNTVKAADGTSTVLKYNEPPEARKPLLGWRLYVFKGSEQLVLISLGETDWWRTFSWTIPHVRNSMLRYSVDRLVHEQDELGNRKGIIKPYVIDLESTNGTMVNDEKIPPARYYELAAGDAHTPTAFIVLMVPVAHTDSESGMPSLALNLDLVNLEELFKGSQHLHSLSPQNDIYDLPWSFPIPSLLPPATLPSTRTISPKALHQPSFFDFVDGAFSTPSSPELLATAQFSTAIRLPPSPITDSDSSSDNSESPVPSSTATTLLTLPSDPEISDLDAYGVSDDEKDEDYLPSSSRSSPRRRQSQPAPASGRKARSTTPPPRPPRKAPYSTPRRARTAPPSRVHQVSGELAELMRSALSRTDVANSLNYTCPDALCGFKMKTKPRMPDFRRHLRAHLREVDSTVCRGHVCKGILLEDFEALPEWKQESIRSNDRGGTPYLLAGETRIGGCRQSFSRGDALTRHVKSRTNTCVGIVSHQLEGCH</sequence>
<dbReference type="InterPro" id="IPR050923">
    <property type="entry name" value="Cell_Proc_Reg/RNA_Proc"/>
</dbReference>
<gene>
    <name evidence="3" type="ORF">EST38_g1352</name>
</gene>
<feature type="region of interest" description="Disordered" evidence="1">
    <location>
        <begin position="345"/>
        <end position="455"/>
    </location>
</feature>
<dbReference type="OrthoDB" id="444265at2759"/>
<dbReference type="Pfam" id="PF00498">
    <property type="entry name" value="FHA"/>
    <property type="match status" value="1"/>
</dbReference>
<feature type="compositionally biased region" description="Low complexity" evidence="1">
    <location>
        <begin position="351"/>
        <end position="380"/>
    </location>
</feature>
<accession>A0A4Q2DV88</accession>
<feature type="compositionally biased region" description="Basic and acidic residues" evidence="1">
    <location>
        <begin position="36"/>
        <end position="99"/>
    </location>
</feature>
<feature type="compositionally biased region" description="Low complexity" evidence="1">
    <location>
        <begin position="436"/>
        <end position="451"/>
    </location>
</feature>
<evidence type="ECO:0000313" key="4">
    <source>
        <dbReference type="Proteomes" id="UP000290288"/>
    </source>
</evidence>
<feature type="region of interest" description="Disordered" evidence="1">
    <location>
        <begin position="1"/>
        <end position="114"/>
    </location>
</feature>
<name>A0A4Q2DV88_9AGAR</name>
<feature type="compositionally biased region" description="Basic and acidic residues" evidence="1">
    <location>
        <begin position="13"/>
        <end position="30"/>
    </location>
</feature>
<reference evidence="3 4" key="1">
    <citation type="submission" date="2019-01" db="EMBL/GenBank/DDBJ databases">
        <title>Draft genome sequence of Psathyrella aberdarensis IHI B618.</title>
        <authorList>
            <person name="Buettner E."/>
            <person name="Kellner H."/>
        </authorList>
    </citation>
    <scope>NUCLEOTIDE SEQUENCE [LARGE SCALE GENOMIC DNA]</scope>
    <source>
        <strain evidence="3 4">IHI B618</strain>
    </source>
</reference>
<evidence type="ECO:0000256" key="1">
    <source>
        <dbReference type="SAM" id="MobiDB-lite"/>
    </source>
</evidence>
<dbReference type="PANTHER" id="PTHR23308">
    <property type="entry name" value="NUCLEAR INHIBITOR OF PROTEIN PHOSPHATASE-1"/>
    <property type="match status" value="1"/>
</dbReference>
<dbReference type="InterPro" id="IPR008984">
    <property type="entry name" value="SMAD_FHA_dom_sf"/>
</dbReference>
<proteinExistence type="predicted"/>
<dbReference type="SUPFAM" id="SSF49879">
    <property type="entry name" value="SMAD/FHA domain"/>
    <property type="match status" value="1"/>
</dbReference>
<evidence type="ECO:0000313" key="3">
    <source>
        <dbReference type="EMBL" id="RXW24530.1"/>
    </source>
</evidence>
<feature type="domain" description="FHA" evidence="2">
    <location>
        <begin position="199"/>
        <end position="230"/>
    </location>
</feature>
<organism evidence="3 4">
    <name type="scientific">Candolleomyces aberdarensis</name>
    <dbReference type="NCBI Taxonomy" id="2316362"/>
    <lineage>
        <taxon>Eukaryota</taxon>
        <taxon>Fungi</taxon>
        <taxon>Dikarya</taxon>
        <taxon>Basidiomycota</taxon>
        <taxon>Agaricomycotina</taxon>
        <taxon>Agaricomycetes</taxon>
        <taxon>Agaricomycetidae</taxon>
        <taxon>Agaricales</taxon>
        <taxon>Agaricineae</taxon>
        <taxon>Psathyrellaceae</taxon>
        <taxon>Candolleomyces</taxon>
    </lineage>
</organism>
<dbReference type="AlphaFoldDB" id="A0A4Q2DV88"/>
<dbReference type="EMBL" id="SDEE01000018">
    <property type="protein sequence ID" value="RXW24530.1"/>
    <property type="molecule type" value="Genomic_DNA"/>
</dbReference>
<protein>
    <recommendedName>
        <fullName evidence="2">FHA domain-containing protein</fullName>
    </recommendedName>
</protein>
<evidence type="ECO:0000259" key="2">
    <source>
        <dbReference type="Pfam" id="PF00498"/>
    </source>
</evidence>
<dbReference type="Gene3D" id="2.60.200.20">
    <property type="match status" value="1"/>
</dbReference>